<keyword evidence="1" id="KW-0812">Transmembrane</keyword>
<reference evidence="2 3" key="1">
    <citation type="submission" date="2023-03" db="EMBL/GenBank/DDBJ databases">
        <title>Draft genome sequence of Thalassotalea insulae KCTC 62186T.</title>
        <authorList>
            <person name="Sawabe T."/>
        </authorList>
    </citation>
    <scope>NUCLEOTIDE SEQUENCE [LARGE SCALE GENOMIC DNA]</scope>
    <source>
        <strain evidence="2 3">KCTC 62186</strain>
    </source>
</reference>
<feature type="transmembrane region" description="Helical" evidence="1">
    <location>
        <begin position="120"/>
        <end position="139"/>
    </location>
</feature>
<dbReference type="EMBL" id="BSST01000001">
    <property type="protein sequence ID" value="GLX78464.1"/>
    <property type="molecule type" value="Genomic_DNA"/>
</dbReference>
<evidence type="ECO:0000313" key="2">
    <source>
        <dbReference type="EMBL" id="GLX78464.1"/>
    </source>
</evidence>
<evidence type="ECO:0000256" key="1">
    <source>
        <dbReference type="SAM" id="Phobius"/>
    </source>
</evidence>
<keyword evidence="1" id="KW-1133">Transmembrane helix</keyword>
<evidence type="ECO:0000313" key="3">
    <source>
        <dbReference type="Proteomes" id="UP001157186"/>
    </source>
</evidence>
<name>A0ABQ6GS58_9GAMM</name>
<protein>
    <submittedName>
        <fullName evidence="2">Uncharacterized protein</fullName>
    </submittedName>
</protein>
<keyword evidence="1" id="KW-0472">Membrane</keyword>
<organism evidence="2 3">
    <name type="scientific">Thalassotalea insulae</name>
    <dbReference type="NCBI Taxonomy" id="2056778"/>
    <lineage>
        <taxon>Bacteria</taxon>
        <taxon>Pseudomonadati</taxon>
        <taxon>Pseudomonadota</taxon>
        <taxon>Gammaproteobacteria</taxon>
        <taxon>Alteromonadales</taxon>
        <taxon>Colwelliaceae</taxon>
        <taxon>Thalassotalea</taxon>
    </lineage>
</organism>
<accession>A0ABQ6GS58</accession>
<sequence>MISTRINARVNASLIILTNDLKSTFLLLLALCFNSNASQIINEGYISLVIPHLDCEKRCLKVSVTKERKPYIEQKISHQDAFTLSGLSDGNYQVTYYPSKGSQTAITNEFTVQHHALTKALTVFIIGAILFCALILRLLKIKQEE</sequence>
<keyword evidence="3" id="KW-1185">Reference proteome</keyword>
<proteinExistence type="predicted"/>
<comment type="caution">
    <text evidence="2">The sequence shown here is derived from an EMBL/GenBank/DDBJ whole genome shotgun (WGS) entry which is preliminary data.</text>
</comment>
<dbReference type="Proteomes" id="UP001157186">
    <property type="component" value="Unassembled WGS sequence"/>
</dbReference>
<gene>
    <name evidence="2" type="ORF">tinsulaeT_18040</name>
</gene>